<evidence type="ECO:0000313" key="3">
    <source>
        <dbReference type="Proteomes" id="UP000326838"/>
    </source>
</evidence>
<dbReference type="InterPro" id="IPR054241">
    <property type="entry name" value="DUF6968"/>
</dbReference>
<dbReference type="AlphaFoldDB" id="A0A5N0T6V6"/>
<gene>
    <name evidence="2" type="ORF">F6B40_13270</name>
</gene>
<reference evidence="3" key="1">
    <citation type="submission" date="2019-09" db="EMBL/GenBank/DDBJ databases">
        <title>Mumia zhuanghuii sp. nov. isolated from the intestinal contents of plateau pika (Ochotona curzoniae) in the Qinghai-Tibet plateau of China.</title>
        <authorList>
            <person name="Tian Z."/>
        </authorList>
    </citation>
    <scope>NUCLEOTIDE SEQUENCE [LARGE SCALE GENOMIC DNA]</scope>
    <source>
        <strain evidence="3">L-033</strain>
    </source>
</reference>
<proteinExistence type="predicted"/>
<keyword evidence="3" id="KW-1185">Reference proteome</keyword>
<protein>
    <recommendedName>
        <fullName evidence="1">DUF6968 domain-containing protein</fullName>
    </recommendedName>
</protein>
<dbReference type="EMBL" id="VYUY01000019">
    <property type="protein sequence ID" value="KAA9130612.1"/>
    <property type="molecule type" value="Genomic_DNA"/>
</dbReference>
<dbReference type="RefSeq" id="WP_150894833.1">
    <property type="nucleotide sequence ID" value="NZ_VYUY01000019.1"/>
</dbReference>
<accession>A0A5N0T6V6</accession>
<name>A0A5N0T6V6_9MICO</name>
<evidence type="ECO:0000313" key="2">
    <source>
        <dbReference type="EMBL" id="KAA9130612.1"/>
    </source>
</evidence>
<dbReference type="Proteomes" id="UP000326838">
    <property type="component" value="Unassembled WGS sequence"/>
</dbReference>
<sequence>MILGDDMVARRVLVRDGKPARVIVLRPRPFDDAGADWYVDVRLVDEDDEVIWSSRVGGVDAVQALTLALVRIGDTLAAERAEGHELTFMGDTELGFPVTLPSTDGKNSTAQVMLYQVGPAAEPQ</sequence>
<organism evidence="2 3">
    <name type="scientific">Microbacterium caowuchunii</name>
    <dbReference type="NCBI Taxonomy" id="2614638"/>
    <lineage>
        <taxon>Bacteria</taxon>
        <taxon>Bacillati</taxon>
        <taxon>Actinomycetota</taxon>
        <taxon>Actinomycetes</taxon>
        <taxon>Micrococcales</taxon>
        <taxon>Microbacteriaceae</taxon>
        <taxon>Microbacterium</taxon>
    </lineage>
</organism>
<dbReference type="Pfam" id="PF22302">
    <property type="entry name" value="DUF6968"/>
    <property type="match status" value="1"/>
</dbReference>
<feature type="domain" description="DUF6968" evidence="1">
    <location>
        <begin position="10"/>
        <end position="98"/>
    </location>
</feature>
<evidence type="ECO:0000259" key="1">
    <source>
        <dbReference type="Pfam" id="PF22302"/>
    </source>
</evidence>
<comment type="caution">
    <text evidence="2">The sequence shown here is derived from an EMBL/GenBank/DDBJ whole genome shotgun (WGS) entry which is preliminary data.</text>
</comment>